<dbReference type="SUPFAM" id="SSF51735">
    <property type="entry name" value="NAD(P)-binding Rossmann-fold domains"/>
    <property type="match status" value="1"/>
</dbReference>
<dbReference type="GO" id="GO:0005829">
    <property type="term" value="C:cytosol"/>
    <property type="evidence" value="ECO:0007669"/>
    <property type="project" value="TreeGrafter"/>
</dbReference>
<dbReference type="STRING" id="35608.A0A2U1PJ30"/>
<protein>
    <submittedName>
        <fullName evidence="3">Chloroplast glyceraldehyde-3-phosphate dehydrogenase</fullName>
    </submittedName>
</protein>
<dbReference type="PANTHER" id="PTHR10836:SF76">
    <property type="entry name" value="GLYCERALDEHYDE-3-PHOSPHATE DEHYDROGENASE-RELATED"/>
    <property type="match status" value="1"/>
</dbReference>
<dbReference type="InterPro" id="IPR036291">
    <property type="entry name" value="NAD(P)-bd_dom_sf"/>
</dbReference>
<name>A0A2U1PJ30_ARTAN</name>
<dbReference type="EMBL" id="PKPP01001089">
    <property type="protein sequence ID" value="PWA85773.1"/>
    <property type="molecule type" value="Genomic_DNA"/>
</dbReference>
<keyword evidence="2" id="KW-0560">Oxidoreductase</keyword>
<sequence length="292" mass="33897">MVFKWLGKKSVWRRRTRTNNIFSGGAKKLVLSSPSADAPLFVVGVNETTYKPNTDIVSNVSCTASLLWPWYGSSWWNSFAPLAKQLFMNNNIAFIRNKRLPSASEIKVQTFYFRRSKFGEAIKLDGTSVYCRSLEVVVKQLFMNNNIAFIRNKRLPSASEIKVCLNKSNRWGPHKLQMTLNLIDKPQRKPQSKVPLDRDMTGVLTEGNRKKTILYEINREEVRLKGKIDTFCGLRFEVFARRKVNDAPEKPENEWKDLINQNNRLRLSFQSSKRNRLSLENEYVPIRFLDAL</sequence>
<gene>
    <name evidence="3" type="ORF">CTI12_AA147490</name>
</gene>
<proteinExistence type="inferred from homology"/>
<evidence type="ECO:0000256" key="1">
    <source>
        <dbReference type="ARBA" id="ARBA00007406"/>
    </source>
</evidence>
<dbReference type="GO" id="GO:0004365">
    <property type="term" value="F:glyceraldehyde-3-phosphate dehydrogenase (NAD+) (phosphorylating) activity"/>
    <property type="evidence" value="ECO:0007669"/>
    <property type="project" value="TreeGrafter"/>
</dbReference>
<comment type="caution">
    <text evidence="3">The sequence shown here is derived from an EMBL/GenBank/DDBJ whole genome shotgun (WGS) entry which is preliminary data.</text>
</comment>
<dbReference type="AlphaFoldDB" id="A0A2U1PJ30"/>
<accession>A0A2U1PJ30</accession>
<dbReference type="GO" id="GO:0006096">
    <property type="term" value="P:glycolytic process"/>
    <property type="evidence" value="ECO:0007669"/>
    <property type="project" value="TreeGrafter"/>
</dbReference>
<evidence type="ECO:0000313" key="3">
    <source>
        <dbReference type="EMBL" id="PWA85773.1"/>
    </source>
</evidence>
<dbReference type="PANTHER" id="PTHR10836">
    <property type="entry name" value="GLYCERALDEHYDE 3-PHOSPHATE DEHYDROGENASE"/>
    <property type="match status" value="1"/>
</dbReference>
<dbReference type="InterPro" id="IPR020831">
    <property type="entry name" value="GlycerAld/Erythrose_P_DH"/>
</dbReference>
<dbReference type="Proteomes" id="UP000245207">
    <property type="component" value="Unassembled WGS sequence"/>
</dbReference>
<dbReference type="Gene3D" id="3.40.50.720">
    <property type="entry name" value="NAD(P)-binding Rossmann-like Domain"/>
    <property type="match status" value="1"/>
</dbReference>
<reference evidence="3 4" key="1">
    <citation type="journal article" date="2018" name="Mol. Plant">
        <title>The genome of Artemisia annua provides insight into the evolution of Asteraceae family and artemisinin biosynthesis.</title>
        <authorList>
            <person name="Shen Q."/>
            <person name="Zhang L."/>
            <person name="Liao Z."/>
            <person name="Wang S."/>
            <person name="Yan T."/>
            <person name="Shi P."/>
            <person name="Liu M."/>
            <person name="Fu X."/>
            <person name="Pan Q."/>
            <person name="Wang Y."/>
            <person name="Lv Z."/>
            <person name="Lu X."/>
            <person name="Zhang F."/>
            <person name="Jiang W."/>
            <person name="Ma Y."/>
            <person name="Chen M."/>
            <person name="Hao X."/>
            <person name="Li L."/>
            <person name="Tang Y."/>
            <person name="Lv G."/>
            <person name="Zhou Y."/>
            <person name="Sun X."/>
            <person name="Brodelius P.E."/>
            <person name="Rose J.K.C."/>
            <person name="Tang K."/>
        </authorList>
    </citation>
    <scope>NUCLEOTIDE SEQUENCE [LARGE SCALE GENOMIC DNA]</scope>
    <source>
        <strain evidence="4">cv. Huhao1</strain>
        <tissue evidence="3">Leaf</tissue>
    </source>
</reference>
<keyword evidence="4" id="KW-1185">Reference proteome</keyword>
<evidence type="ECO:0000256" key="2">
    <source>
        <dbReference type="ARBA" id="ARBA00023002"/>
    </source>
</evidence>
<comment type="similarity">
    <text evidence="1">Belongs to the glyceraldehyde-3-phosphate dehydrogenase family.</text>
</comment>
<organism evidence="3 4">
    <name type="scientific">Artemisia annua</name>
    <name type="common">Sweet wormwood</name>
    <dbReference type="NCBI Taxonomy" id="35608"/>
    <lineage>
        <taxon>Eukaryota</taxon>
        <taxon>Viridiplantae</taxon>
        <taxon>Streptophyta</taxon>
        <taxon>Embryophyta</taxon>
        <taxon>Tracheophyta</taxon>
        <taxon>Spermatophyta</taxon>
        <taxon>Magnoliopsida</taxon>
        <taxon>eudicotyledons</taxon>
        <taxon>Gunneridae</taxon>
        <taxon>Pentapetalae</taxon>
        <taxon>asterids</taxon>
        <taxon>campanulids</taxon>
        <taxon>Asterales</taxon>
        <taxon>Asteraceae</taxon>
        <taxon>Asteroideae</taxon>
        <taxon>Anthemideae</taxon>
        <taxon>Artemisiinae</taxon>
        <taxon>Artemisia</taxon>
    </lineage>
</organism>
<evidence type="ECO:0000313" key="4">
    <source>
        <dbReference type="Proteomes" id="UP000245207"/>
    </source>
</evidence>